<dbReference type="EMBL" id="BLLK01000039">
    <property type="protein sequence ID" value="GFH50443.1"/>
    <property type="molecule type" value="Genomic_DNA"/>
</dbReference>
<evidence type="ECO:0000313" key="2">
    <source>
        <dbReference type="Proteomes" id="UP001054902"/>
    </source>
</evidence>
<comment type="caution">
    <text evidence="1">The sequence shown here is derived from an EMBL/GenBank/DDBJ whole genome shotgun (WGS) entry which is preliminary data.</text>
</comment>
<keyword evidence="2" id="KW-1185">Reference proteome</keyword>
<proteinExistence type="predicted"/>
<accession>A0AAD3CRA3</accession>
<evidence type="ECO:0000313" key="1">
    <source>
        <dbReference type="EMBL" id="GFH50443.1"/>
    </source>
</evidence>
<dbReference type="AlphaFoldDB" id="A0AAD3CRA3"/>
<name>A0AAD3CRA3_9STRA</name>
<gene>
    <name evidence="1" type="ORF">CTEN210_06919</name>
</gene>
<dbReference type="Proteomes" id="UP001054902">
    <property type="component" value="Unassembled WGS sequence"/>
</dbReference>
<reference evidence="1 2" key="1">
    <citation type="journal article" date="2021" name="Sci. Rep.">
        <title>The genome of the diatom Chaetoceros tenuissimus carries an ancient integrated fragment of an extant virus.</title>
        <authorList>
            <person name="Hongo Y."/>
            <person name="Kimura K."/>
            <person name="Takaki Y."/>
            <person name="Yoshida Y."/>
            <person name="Baba S."/>
            <person name="Kobayashi G."/>
            <person name="Nagasaki K."/>
            <person name="Hano T."/>
            <person name="Tomaru Y."/>
        </authorList>
    </citation>
    <scope>NUCLEOTIDE SEQUENCE [LARGE SCALE GENOMIC DNA]</scope>
    <source>
        <strain evidence="1 2">NIES-3715</strain>
    </source>
</reference>
<sequence length="449" mass="51399">MIHRSVFYEVVTAITSRDFKQTTCANYITHILVDETIERLQMFFDKIFVSNTSPQYKQLSNKLTTVRDFLKIRLRLHMLREDSIGFHSLGHALNKPSLTLTHGANGKCRKLNTCVVCSNTDQTMKFNPVSCNGCKFPFHLLSQIDNLLEETKCSSVDYCKRNLTQQDFDDGGALVGNARNQFEAFIRATARKMNQRNAIKELKKMMKLSCEVIQDDCPIAKKTCDWTDREIEYSSRESQIDYFGKRGMSLQFDATETYVWDKTLQKAVEKTIYFDQVMEGSNKQDVSVVFSFLEALLVHTMDVLPKVKEIIFQSDNAMCYQNTALVTAVALLNAKLKGDIFVRQLIFTETMDGKGPSDVRGAEQKNRLSRGIKKTDRQNRIVRIKTAGNLASALIYKGGTKNGVIQLLEVDFQRMDELLKFIEPTTKEIKKFVTRKNEIQFKPPTTKIT</sequence>
<protein>
    <submittedName>
        <fullName evidence="1">Uncharacterized protein</fullName>
    </submittedName>
</protein>
<organism evidence="1 2">
    <name type="scientific">Chaetoceros tenuissimus</name>
    <dbReference type="NCBI Taxonomy" id="426638"/>
    <lineage>
        <taxon>Eukaryota</taxon>
        <taxon>Sar</taxon>
        <taxon>Stramenopiles</taxon>
        <taxon>Ochrophyta</taxon>
        <taxon>Bacillariophyta</taxon>
        <taxon>Coscinodiscophyceae</taxon>
        <taxon>Chaetocerotophycidae</taxon>
        <taxon>Chaetocerotales</taxon>
        <taxon>Chaetocerotaceae</taxon>
        <taxon>Chaetoceros</taxon>
    </lineage>
</organism>